<keyword evidence="1" id="KW-0732">Signal</keyword>
<evidence type="ECO:0008006" key="4">
    <source>
        <dbReference type="Google" id="ProtNLM"/>
    </source>
</evidence>
<accession>A0A9D1DJE0</accession>
<dbReference type="AlphaFoldDB" id="A0A9D1DJE0"/>
<evidence type="ECO:0000256" key="1">
    <source>
        <dbReference type="SAM" id="SignalP"/>
    </source>
</evidence>
<evidence type="ECO:0000313" key="3">
    <source>
        <dbReference type="Proteomes" id="UP000824239"/>
    </source>
</evidence>
<sequence length="205" mass="20522">MKNCKKLIALCLALATIFSFTVFASAAGTDISASGDSASAAVNLSSTVDGSLDGDPAPTAMSVTVPTVLPIAVGTDGTVTTATDAKIVNNSYGAVRVASVTLEAAGGWRLTAFGNKSSLAGEKVDSNKLGFSITLGSGAAKNTIAGSSTSQQLLSAPETGCYMSGEGDAARNSVSVKYDAIVTPVSKAVTNTGIATVLFVVEWDI</sequence>
<reference evidence="2" key="2">
    <citation type="journal article" date="2021" name="PeerJ">
        <title>Extensive microbial diversity within the chicken gut microbiome revealed by metagenomics and culture.</title>
        <authorList>
            <person name="Gilroy R."/>
            <person name="Ravi A."/>
            <person name="Getino M."/>
            <person name="Pursley I."/>
            <person name="Horton D.L."/>
            <person name="Alikhan N.F."/>
            <person name="Baker D."/>
            <person name="Gharbi K."/>
            <person name="Hall N."/>
            <person name="Watson M."/>
            <person name="Adriaenssens E.M."/>
            <person name="Foster-Nyarko E."/>
            <person name="Jarju S."/>
            <person name="Secka A."/>
            <person name="Antonio M."/>
            <person name="Oren A."/>
            <person name="Chaudhuri R.R."/>
            <person name="La Ragione R."/>
            <person name="Hildebrand F."/>
            <person name="Pallen M.J."/>
        </authorList>
    </citation>
    <scope>NUCLEOTIDE SEQUENCE</scope>
    <source>
        <strain evidence="2">ChiBcec15-4380</strain>
    </source>
</reference>
<dbReference type="EMBL" id="DVHE01000081">
    <property type="protein sequence ID" value="HIR51675.1"/>
    <property type="molecule type" value="Genomic_DNA"/>
</dbReference>
<feature type="signal peptide" evidence="1">
    <location>
        <begin position="1"/>
        <end position="26"/>
    </location>
</feature>
<feature type="chain" id="PRO_5039257334" description="WxL domain-containing protein" evidence="1">
    <location>
        <begin position="27"/>
        <end position="205"/>
    </location>
</feature>
<dbReference type="Proteomes" id="UP000824239">
    <property type="component" value="Unassembled WGS sequence"/>
</dbReference>
<name>A0A9D1DJE0_9FIRM</name>
<proteinExistence type="predicted"/>
<protein>
    <recommendedName>
        <fullName evidence="4">WxL domain-containing protein</fullName>
    </recommendedName>
</protein>
<reference evidence="2" key="1">
    <citation type="submission" date="2020-10" db="EMBL/GenBank/DDBJ databases">
        <authorList>
            <person name="Gilroy R."/>
        </authorList>
    </citation>
    <scope>NUCLEOTIDE SEQUENCE</scope>
    <source>
        <strain evidence="2">ChiBcec15-4380</strain>
    </source>
</reference>
<comment type="caution">
    <text evidence="2">The sequence shown here is derived from an EMBL/GenBank/DDBJ whole genome shotgun (WGS) entry which is preliminary data.</text>
</comment>
<gene>
    <name evidence="2" type="ORF">IAA53_10470</name>
</gene>
<evidence type="ECO:0000313" key="2">
    <source>
        <dbReference type="EMBL" id="HIR51675.1"/>
    </source>
</evidence>
<organism evidence="2 3">
    <name type="scientific">Candidatus Avoscillospira avicola</name>
    <dbReference type="NCBI Taxonomy" id="2840706"/>
    <lineage>
        <taxon>Bacteria</taxon>
        <taxon>Bacillati</taxon>
        <taxon>Bacillota</taxon>
        <taxon>Clostridia</taxon>
        <taxon>Eubacteriales</taxon>
        <taxon>Oscillospiraceae</taxon>
        <taxon>Oscillospiraceae incertae sedis</taxon>
        <taxon>Candidatus Avoscillospira</taxon>
    </lineage>
</organism>